<dbReference type="InterPro" id="IPR012338">
    <property type="entry name" value="Beta-lactam/transpept-like"/>
</dbReference>
<dbReference type="InterPro" id="IPR001466">
    <property type="entry name" value="Beta-lactam-related"/>
</dbReference>
<evidence type="ECO:0000259" key="2">
    <source>
        <dbReference type="Pfam" id="PF00144"/>
    </source>
</evidence>
<dbReference type="SUPFAM" id="SSF56601">
    <property type="entry name" value="beta-lactamase/transpeptidase-like"/>
    <property type="match status" value="1"/>
</dbReference>
<evidence type="ECO:0000313" key="3">
    <source>
        <dbReference type="EMBL" id="ACR13112.1"/>
    </source>
</evidence>
<evidence type="ECO:0000256" key="1">
    <source>
        <dbReference type="SAM" id="Phobius"/>
    </source>
</evidence>
<dbReference type="Gene3D" id="3.40.710.10">
    <property type="entry name" value="DD-peptidase/beta-lactamase superfamily"/>
    <property type="match status" value="1"/>
</dbReference>
<dbReference type="RefSeq" id="WP_015819225.1">
    <property type="nucleotide sequence ID" value="NC_012997.1"/>
</dbReference>
<keyword evidence="4" id="KW-1185">Reference proteome</keyword>
<dbReference type="KEGG" id="ttu:TERTU_3995"/>
<dbReference type="EMBL" id="CP001614">
    <property type="protein sequence ID" value="ACR13112.1"/>
    <property type="molecule type" value="Genomic_DNA"/>
</dbReference>
<evidence type="ECO:0000313" key="4">
    <source>
        <dbReference type="Proteomes" id="UP000009080"/>
    </source>
</evidence>
<dbReference type="Pfam" id="PF00144">
    <property type="entry name" value="Beta-lactamase"/>
    <property type="match status" value="1"/>
</dbReference>
<proteinExistence type="predicted"/>
<dbReference type="HOGENOM" id="CLU_020027_8_1_6"/>
<dbReference type="InterPro" id="IPR050789">
    <property type="entry name" value="Diverse_Enzym_Activities"/>
</dbReference>
<keyword evidence="1" id="KW-0812">Transmembrane</keyword>
<keyword evidence="1" id="KW-1133">Transmembrane helix</keyword>
<feature type="transmembrane region" description="Helical" evidence="1">
    <location>
        <begin position="389"/>
        <end position="409"/>
    </location>
</feature>
<dbReference type="eggNOG" id="COG1680">
    <property type="taxonomic scope" value="Bacteria"/>
</dbReference>
<feature type="transmembrane region" description="Helical" evidence="1">
    <location>
        <begin position="7"/>
        <end position="31"/>
    </location>
</feature>
<dbReference type="PANTHER" id="PTHR43283">
    <property type="entry name" value="BETA-LACTAMASE-RELATED"/>
    <property type="match status" value="1"/>
</dbReference>
<name>C5BTS2_TERTT</name>
<protein>
    <submittedName>
        <fullName evidence="3">Beta-lactamase</fullName>
    </submittedName>
</protein>
<gene>
    <name evidence="3" type="ordered locus">TERTU_3995</name>
</gene>
<keyword evidence="1" id="KW-0472">Membrane</keyword>
<dbReference type="OrthoDB" id="9799367at2"/>
<feature type="domain" description="Beta-lactamase-related" evidence="2">
    <location>
        <begin position="59"/>
        <end position="360"/>
    </location>
</feature>
<dbReference type="Proteomes" id="UP000009080">
    <property type="component" value="Chromosome"/>
</dbReference>
<organism evidence="3 4">
    <name type="scientific">Teredinibacter turnerae (strain ATCC 39867 / T7901)</name>
    <dbReference type="NCBI Taxonomy" id="377629"/>
    <lineage>
        <taxon>Bacteria</taxon>
        <taxon>Pseudomonadati</taxon>
        <taxon>Pseudomonadota</taxon>
        <taxon>Gammaproteobacteria</taxon>
        <taxon>Cellvibrionales</taxon>
        <taxon>Cellvibrionaceae</taxon>
        <taxon>Teredinibacter</taxon>
    </lineage>
</organism>
<sequence>MRYLRYTLVAILLASLWFVVAFYGGLVGWWLSANAPKDDNEAFFHYASETIDKGNNGDLAFVMIDNGKVYNSVYRGAENQPDETTSFPVASLSKWITAYGVMTLLQERNISPDTPVAELIERWQLPESGFDNSKVTVARLLSHTAGLTDGLGFADLPAEETLPPLLASLNNPKASSGEDVKISVGIEPGSEWKYSGGGYLLLQLLVEDVSGQPFAEYMQQHIFSPIGMTSSGYEYLANQQNAATMYDEQGAPAPYYQYASAGATGLSSSAADLIRFVQANLPTASSAPLEFDNVEAMRAPHGHKMGADIWGLGTMLYAPTASGSFVYGHDGSNEPAINSAVRINPDNGDALIVLASGNKLLASQLGYEWTLWQTGYPDFLFLDKALDSAVLPFAVGLFVLIAILVIVFVRRKSPR</sequence>
<dbReference type="AlphaFoldDB" id="C5BTS2"/>
<accession>C5BTS2</accession>
<reference evidence="3 4" key="1">
    <citation type="journal article" date="2009" name="PLoS ONE">
        <title>The complete genome of Teredinibacter turnerae T7901: an intracellular endosymbiont of marine wood-boring bivalves (shipworms).</title>
        <authorList>
            <person name="Yang J.C."/>
            <person name="Madupu R."/>
            <person name="Durkin A.S."/>
            <person name="Ekborg N.A."/>
            <person name="Pedamallu C.S."/>
            <person name="Hostetler J.B."/>
            <person name="Radune D."/>
            <person name="Toms B.S."/>
            <person name="Henrissat B."/>
            <person name="Coutinho P.M."/>
            <person name="Schwarz S."/>
            <person name="Field L."/>
            <person name="Trindade-Silva A.E."/>
            <person name="Soares C.A.G."/>
            <person name="Elshahawi S."/>
            <person name="Hanora A."/>
            <person name="Schmidt E.W."/>
            <person name="Haygood M.G."/>
            <person name="Posfai J."/>
            <person name="Benner J."/>
            <person name="Madinger C."/>
            <person name="Nove J."/>
            <person name="Anton B."/>
            <person name="Chaudhary K."/>
            <person name="Foster J."/>
            <person name="Holman A."/>
            <person name="Kumar S."/>
            <person name="Lessard P.A."/>
            <person name="Luyten Y.A."/>
            <person name="Slatko B."/>
            <person name="Wood N."/>
            <person name="Wu B."/>
            <person name="Teplitski M."/>
            <person name="Mougous J.D."/>
            <person name="Ward N."/>
            <person name="Eisen J.A."/>
            <person name="Badger J.H."/>
            <person name="Distel D.L."/>
        </authorList>
    </citation>
    <scope>NUCLEOTIDE SEQUENCE [LARGE SCALE GENOMIC DNA]</scope>
    <source>
        <strain evidence="4">ATCC 39867 / T7901</strain>
    </source>
</reference>